<proteinExistence type="predicted"/>
<evidence type="ECO:0000256" key="1">
    <source>
        <dbReference type="ARBA" id="ARBA00004645"/>
    </source>
</evidence>
<dbReference type="Pfam" id="PF12796">
    <property type="entry name" value="Ank_2"/>
    <property type="match status" value="1"/>
</dbReference>
<dbReference type="EMBL" id="JASPKZ010007286">
    <property type="protein sequence ID" value="KAJ9585315.1"/>
    <property type="molecule type" value="Genomic_DNA"/>
</dbReference>
<keyword evidence="2" id="KW-0677">Repeat</keyword>
<dbReference type="AlphaFoldDB" id="A0AAD7ZRL7"/>
<keyword evidence="4 5" id="KW-0040">ANK repeat</keyword>
<name>A0AAD7ZRL7_DIPPU</name>
<dbReference type="InterPro" id="IPR002110">
    <property type="entry name" value="Ankyrin_rpt"/>
</dbReference>
<keyword evidence="3" id="KW-1009">Hearing</keyword>
<evidence type="ECO:0000313" key="6">
    <source>
        <dbReference type="EMBL" id="KAJ9585315.1"/>
    </source>
</evidence>
<dbReference type="GO" id="GO:0051017">
    <property type="term" value="P:actin filament bundle assembly"/>
    <property type="evidence" value="ECO:0007669"/>
    <property type="project" value="TreeGrafter"/>
</dbReference>
<dbReference type="SMART" id="SM00248">
    <property type="entry name" value="ANK"/>
    <property type="match status" value="2"/>
</dbReference>
<dbReference type="PROSITE" id="PS50297">
    <property type="entry name" value="ANK_REP_REGION"/>
    <property type="match status" value="1"/>
</dbReference>
<dbReference type="PROSITE" id="PS50088">
    <property type="entry name" value="ANK_REPEAT"/>
    <property type="match status" value="1"/>
</dbReference>
<sequence>MCDAAVVLRACRRGDVHLVQTLQRRYGSAALLRMKDSRGATCLHYAARGGHIAVLKQLTLHGACENTAPRTRVGATPLHDAAVLGELNAIRWLVQQTACNIRDADRDGCTALHLAAR</sequence>
<keyword evidence="7" id="KW-1185">Reference proteome</keyword>
<dbReference type="PANTHER" id="PTHR24153:SF8">
    <property type="entry name" value="FORKED, ISOFORM F"/>
    <property type="match status" value="1"/>
</dbReference>
<evidence type="ECO:0000256" key="3">
    <source>
        <dbReference type="ARBA" id="ARBA00022740"/>
    </source>
</evidence>
<accession>A0AAD7ZRL7</accession>
<dbReference type="SUPFAM" id="SSF48403">
    <property type="entry name" value="Ankyrin repeat"/>
    <property type="match status" value="1"/>
</dbReference>
<reference evidence="6" key="1">
    <citation type="journal article" date="2023" name="IScience">
        <title>Live-bearing cockroach genome reveals convergent evolutionary mechanisms linked to viviparity in insects and beyond.</title>
        <authorList>
            <person name="Fouks B."/>
            <person name="Harrison M.C."/>
            <person name="Mikhailova A.A."/>
            <person name="Marchal E."/>
            <person name="English S."/>
            <person name="Carruthers M."/>
            <person name="Jennings E.C."/>
            <person name="Chiamaka E.L."/>
            <person name="Frigard R.A."/>
            <person name="Pippel M."/>
            <person name="Attardo G.M."/>
            <person name="Benoit J.B."/>
            <person name="Bornberg-Bauer E."/>
            <person name="Tobe S.S."/>
        </authorList>
    </citation>
    <scope>NUCLEOTIDE SEQUENCE</scope>
    <source>
        <strain evidence="6">Stay&amp;Tobe</strain>
    </source>
</reference>
<reference evidence="6" key="2">
    <citation type="submission" date="2023-05" db="EMBL/GenBank/DDBJ databases">
        <authorList>
            <person name="Fouks B."/>
        </authorList>
    </citation>
    <scope>NUCLEOTIDE SEQUENCE</scope>
    <source>
        <strain evidence="6">Stay&amp;Tobe</strain>
        <tissue evidence="6">Testes</tissue>
    </source>
</reference>
<evidence type="ECO:0000313" key="7">
    <source>
        <dbReference type="Proteomes" id="UP001233999"/>
    </source>
</evidence>
<evidence type="ECO:0000256" key="2">
    <source>
        <dbReference type="ARBA" id="ARBA00022737"/>
    </source>
</evidence>
<evidence type="ECO:0000256" key="4">
    <source>
        <dbReference type="ARBA" id="ARBA00023043"/>
    </source>
</evidence>
<gene>
    <name evidence="6" type="ORF">L9F63_002900</name>
</gene>
<dbReference type="GO" id="GO:0032420">
    <property type="term" value="C:stereocilium"/>
    <property type="evidence" value="ECO:0007669"/>
    <property type="project" value="UniProtKB-SubCell"/>
</dbReference>
<comment type="subcellular location">
    <subcellularLocation>
        <location evidence="1">Cell projection</location>
        <location evidence="1">Stereocilium</location>
    </subcellularLocation>
</comment>
<feature type="repeat" description="ANK" evidence="5">
    <location>
        <begin position="38"/>
        <end position="70"/>
    </location>
</feature>
<dbReference type="InterPro" id="IPR036770">
    <property type="entry name" value="Ankyrin_rpt-contain_sf"/>
</dbReference>
<dbReference type="PANTHER" id="PTHR24153">
    <property type="entry name" value="ESPIN"/>
    <property type="match status" value="1"/>
</dbReference>
<protein>
    <submittedName>
        <fullName evidence="6">Uncharacterized protein</fullName>
    </submittedName>
</protein>
<dbReference type="Gene3D" id="1.25.40.20">
    <property type="entry name" value="Ankyrin repeat-containing domain"/>
    <property type="match status" value="2"/>
</dbReference>
<dbReference type="GO" id="GO:0007605">
    <property type="term" value="P:sensory perception of sound"/>
    <property type="evidence" value="ECO:0007669"/>
    <property type="project" value="UniProtKB-KW"/>
</dbReference>
<dbReference type="InterPro" id="IPR052420">
    <property type="entry name" value="Espin/Espin-like"/>
</dbReference>
<dbReference type="GO" id="GO:0051015">
    <property type="term" value="F:actin filament binding"/>
    <property type="evidence" value="ECO:0007669"/>
    <property type="project" value="TreeGrafter"/>
</dbReference>
<comment type="caution">
    <text evidence="6">The sequence shown here is derived from an EMBL/GenBank/DDBJ whole genome shotgun (WGS) entry which is preliminary data.</text>
</comment>
<organism evidence="6 7">
    <name type="scientific">Diploptera punctata</name>
    <name type="common">Pacific beetle cockroach</name>
    <dbReference type="NCBI Taxonomy" id="6984"/>
    <lineage>
        <taxon>Eukaryota</taxon>
        <taxon>Metazoa</taxon>
        <taxon>Ecdysozoa</taxon>
        <taxon>Arthropoda</taxon>
        <taxon>Hexapoda</taxon>
        <taxon>Insecta</taxon>
        <taxon>Pterygota</taxon>
        <taxon>Neoptera</taxon>
        <taxon>Polyneoptera</taxon>
        <taxon>Dictyoptera</taxon>
        <taxon>Blattodea</taxon>
        <taxon>Blaberoidea</taxon>
        <taxon>Blaberidae</taxon>
        <taxon>Diplopterinae</taxon>
        <taxon>Diploptera</taxon>
    </lineage>
</organism>
<evidence type="ECO:0000256" key="5">
    <source>
        <dbReference type="PROSITE-ProRule" id="PRU00023"/>
    </source>
</evidence>
<dbReference type="Proteomes" id="UP001233999">
    <property type="component" value="Unassembled WGS sequence"/>
</dbReference>
<dbReference type="GO" id="GO:0005737">
    <property type="term" value="C:cytoplasm"/>
    <property type="evidence" value="ECO:0007669"/>
    <property type="project" value="TreeGrafter"/>
</dbReference>